<accession>A0A545US17</accession>
<sequence length="53" mass="5822">MQPHVTSLFSQAMVEITIASTCATLSPQLICFARLPSFGRFASFQFVHPPHTA</sequence>
<dbReference type="EMBL" id="SPUK01000016">
    <property type="protein sequence ID" value="TQV92245.1"/>
    <property type="molecule type" value="Genomic_DNA"/>
</dbReference>
<comment type="caution">
    <text evidence="1">The sequence shown here is derived from an EMBL/GenBank/DDBJ whole genome shotgun (WGS) entry which is preliminary data.</text>
</comment>
<dbReference type="AlphaFoldDB" id="A0A545US17"/>
<organism evidence="1 2">
    <name type="scientific">Cordyceps javanica</name>
    <dbReference type="NCBI Taxonomy" id="43265"/>
    <lineage>
        <taxon>Eukaryota</taxon>
        <taxon>Fungi</taxon>
        <taxon>Dikarya</taxon>
        <taxon>Ascomycota</taxon>
        <taxon>Pezizomycotina</taxon>
        <taxon>Sordariomycetes</taxon>
        <taxon>Hypocreomycetidae</taxon>
        <taxon>Hypocreales</taxon>
        <taxon>Cordycipitaceae</taxon>
        <taxon>Cordyceps</taxon>
    </lineage>
</organism>
<protein>
    <submittedName>
        <fullName evidence="1">Uncharacterized protein</fullName>
    </submittedName>
</protein>
<keyword evidence="2" id="KW-1185">Reference proteome</keyword>
<reference evidence="1 2" key="1">
    <citation type="journal article" date="2019" name="Appl. Microbiol. Biotechnol.">
        <title>Genome sequence of Isaria javanica and comparative genome analysis insights into family S53 peptidase evolution in fungal entomopathogens.</title>
        <authorList>
            <person name="Lin R."/>
            <person name="Zhang X."/>
            <person name="Xin B."/>
            <person name="Zou M."/>
            <person name="Gao Y."/>
            <person name="Qin F."/>
            <person name="Hu Q."/>
            <person name="Xie B."/>
            <person name="Cheng X."/>
        </authorList>
    </citation>
    <scope>NUCLEOTIDE SEQUENCE [LARGE SCALE GENOMIC DNA]</scope>
    <source>
        <strain evidence="1 2">IJ1G</strain>
    </source>
</reference>
<proteinExistence type="predicted"/>
<evidence type="ECO:0000313" key="2">
    <source>
        <dbReference type="Proteomes" id="UP000315783"/>
    </source>
</evidence>
<name>A0A545US17_9HYPO</name>
<evidence type="ECO:0000313" key="1">
    <source>
        <dbReference type="EMBL" id="TQV92245.1"/>
    </source>
</evidence>
<gene>
    <name evidence="1" type="ORF">IF1G_09317</name>
</gene>
<dbReference type="Proteomes" id="UP000315783">
    <property type="component" value="Unassembled WGS sequence"/>
</dbReference>